<dbReference type="SMART" id="SM00062">
    <property type="entry name" value="PBPb"/>
    <property type="match status" value="1"/>
</dbReference>
<dbReference type="SUPFAM" id="SSF53850">
    <property type="entry name" value="Periplasmic binding protein-like II"/>
    <property type="match status" value="1"/>
</dbReference>
<evidence type="ECO:0000259" key="2">
    <source>
        <dbReference type="SMART" id="SM00062"/>
    </source>
</evidence>
<protein>
    <submittedName>
        <fullName evidence="3">Putative ABC transporter, periplasmic substrate-binding protein</fullName>
    </submittedName>
</protein>
<reference evidence="3 4" key="1">
    <citation type="journal article" date="2016" name="BMC Genomics">
        <title>Combined genomic and structural analyses of a cultured magnetotactic bacterium reveals its niche adaptation to a dynamic environment.</title>
        <authorList>
            <person name="Araujo A.C."/>
            <person name="Morillo V."/>
            <person name="Cypriano J."/>
            <person name="Teixeira L.C."/>
            <person name="Leao P."/>
            <person name="Lyra S."/>
            <person name="Almeida L.G."/>
            <person name="Bazylinski D.A."/>
            <person name="Vasconcellos A.T."/>
            <person name="Abreu F."/>
            <person name="Lins U."/>
        </authorList>
    </citation>
    <scope>NUCLEOTIDE SEQUENCE [LARGE SCALE GENOMIC DNA]</scope>
    <source>
        <strain evidence="3 4">IT-1</strain>
    </source>
</reference>
<proteinExistence type="predicted"/>
<feature type="domain" description="Solute-binding protein family 3/N-terminal" evidence="2">
    <location>
        <begin position="35"/>
        <end position="276"/>
    </location>
</feature>
<organism evidence="3 4">
    <name type="scientific">Magnetofaba australis IT-1</name>
    <dbReference type="NCBI Taxonomy" id="1434232"/>
    <lineage>
        <taxon>Bacteria</taxon>
        <taxon>Pseudomonadati</taxon>
        <taxon>Pseudomonadota</taxon>
        <taxon>Magnetococcia</taxon>
        <taxon>Magnetococcales</taxon>
        <taxon>Magnetococcaceae</taxon>
        <taxon>Magnetofaba</taxon>
    </lineage>
</organism>
<keyword evidence="1" id="KW-0732">Signal</keyword>
<dbReference type="InterPro" id="IPR001638">
    <property type="entry name" value="Solute-binding_3/MltF_N"/>
</dbReference>
<sequence>MSSLWGDAARADAAGDSSVERIRQAGVLRHLGAPYARFITGGGDGLDVELAQGFAQYLGVRYAFVRSDWDHIIPDLLGREVSHTEDEAQLGAGVPVRGDLIASGLTVLAWRTRVLQFSPTTFPTGVWLIAAAEHPLHPIVPTGDRDADIALVKKMLGGVSVLTKNNTCLDHTLYDLDVTGARIHPTPASVSVNELAPAVMDGMAETSLLDVPDALVALEKWPGRIKVIGPVSGPQTMAVAFRPEDKALHAAFETYFAELVSSGAYRRMVERYYPAIFSYFPHFLGR</sequence>
<gene>
    <name evidence="3" type="ORF">MAIT1_01823</name>
</gene>
<name>A0A1Y2K3S2_9PROT</name>
<comment type="caution">
    <text evidence="3">The sequence shown here is derived from an EMBL/GenBank/DDBJ whole genome shotgun (WGS) entry which is preliminary data.</text>
</comment>
<dbReference type="Proteomes" id="UP000194003">
    <property type="component" value="Unassembled WGS sequence"/>
</dbReference>
<dbReference type="PANTHER" id="PTHR35936:SF17">
    <property type="entry name" value="ARGININE-BINDING EXTRACELLULAR PROTEIN ARTP"/>
    <property type="match status" value="1"/>
</dbReference>
<dbReference type="Gene3D" id="3.40.190.10">
    <property type="entry name" value="Periplasmic binding protein-like II"/>
    <property type="match status" value="1"/>
</dbReference>
<evidence type="ECO:0000256" key="1">
    <source>
        <dbReference type="ARBA" id="ARBA00022729"/>
    </source>
</evidence>
<evidence type="ECO:0000313" key="4">
    <source>
        <dbReference type="Proteomes" id="UP000194003"/>
    </source>
</evidence>
<dbReference type="PANTHER" id="PTHR35936">
    <property type="entry name" value="MEMBRANE-BOUND LYTIC MUREIN TRANSGLYCOSYLASE F"/>
    <property type="match status" value="1"/>
</dbReference>
<accession>A0A1Y2K3S2</accession>
<evidence type="ECO:0000313" key="3">
    <source>
        <dbReference type="EMBL" id="OSM01784.1"/>
    </source>
</evidence>
<dbReference type="EMBL" id="LVJN01000020">
    <property type="protein sequence ID" value="OSM01784.1"/>
    <property type="molecule type" value="Genomic_DNA"/>
</dbReference>
<dbReference type="STRING" id="1434232.MAIT1_01823"/>
<keyword evidence="4" id="KW-1185">Reference proteome</keyword>
<dbReference type="AlphaFoldDB" id="A0A1Y2K3S2"/>